<dbReference type="EMBL" id="WWEN01000002">
    <property type="protein sequence ID" value="MYM54873.1"/>
    <property type="molecule type" value="Genomic_DNA"/>
</dbReference>
<dbReference type="InterPro" id="IPR029052">
    <property type="entry name" value="Metallo-depent_PP-like"/>
</dbReference>
<gene>
    <name evidence="1" type="primary">pdeM</name>
    <name evidence="1" type="ORF">GR167_06135</name>
</gene>
<dbReference type="PANTHER" id="PTHR39323:SF1">
    <property type="entry name" value="BLR1149 PROTEIN"/>
    <property type="match status" value="1"/>
</dbReference>
<evidence type="ECO:0000313" key="1">
    <source>
        <dbReference type="EMBL" id="MYM54873.1"/>
    </source>
</evidence>
<organism evidence="1 2">
    <name type="scientific">Thalassovita mangrovi</name>
    <dbReference type="NCBI Taxonomy" id="2692236"/>
    <lineage>
        <taxon>Bacteria</taxon>
        <taxon>Pseudomonadati</taxon>
        <taxon>Pseudomonadota</taxon>
        <taxon>Alphaproteobacteria</taxon>
        <taxon>Rhodobacterales</taxon>
        <taxon>Roseobacteraceae</taxon>
        <taxon>Thalassovita</taxon>
    </lineage>
</organism>
<name>A0A6L8LGN7_9RHOB</name>
<dbReference type="GO" id="GO:0016787">
    <property type="term" value="F:hydrolase activity"/>
    <property type="evidence" value="ECO:0007669"/>
    <property type="project" value="UniProtKB-KW"/>
</dbReference>
<dbReference type="Proteomes" id="UP000479043">
    <property type="component" value="Unassembled WGS sequence"/>
</dbReference>
<keyword evidence="1" id="KW-0378">Hydrolase</keyword>
<keyword evidence="2" id="KW-1185">Reference proteome</keyword>
<dbReference type="GO" id="GO:0016874">
    <property type="term" value="F:ligase activity"/>
    <property type="evidence" value="ECO:0007669"/>
    <property type="project" value="UniProtKB-KW"/>
</dbReference>
<protein>
    <submittedName>
        <fullName evidence="1">Ligase-associated DNA damage response endonuclease PdeM</fullName>
        <ecNumber evidence="1">3.1.-.-</ecNumber>
    </submittedName>
</protein>
<comment type="caution">
    <text evidence="1">The sequence shown here is derived from an EMBL/GenBank/DDBJ whole genome shotgun (WGS) entry which is preliminary data.</text>
</comment>
<dbReference type="GO" id="GO:0004519">
    <property type="term" value="F:endonuclease activity"/>
    <property type="evidence" value="ECO:0007669"/>
    <property type="project" value="UniProtKB-KW"/>
</dbReference>
<keyword evidence="1" id="KW-0436">Ligase</keyword>
<accession>A0A6L8LGN7</accession>
<dbReference type="InterPro" id="IPR026336">
    <property type="entry name" value="PdeM-like"/>
</dbReference>
<proteinExistence type="predicted"/>
<reference evidence="1 2" key="1">
    <citation type="submission" date="2020-01" db="EMBL/GenBank/DDBJ databases">
        <authorList>
            <person name="Chen S."/>
        </authorList>
    </citation>
    <scope>NUCLEOTIDE SEQUENCE [LARGE SCALE GENOMIC DNA]</scope>
    <source>
        <strain evidence="1 2">GS-10</strain>
    </source>
</reference>
<dbReference type="PANTHER" id="PTHR39323">
    <property type="entry name" value="BLR1149 PROTEIN"/>
    <property type="match status" value="1"/>
</dbReference>
<evidence type="ECO:0000313" key="2">
    <source>
        <dbReference type="Proteomes" id="UP000479043"/>
    </source>
</evidence>
<keyword evidence="1" id="KW-0540">Nuclease</keyword>
<dbReference type="SUPFAM" id="SSF56300">
    <property type="entry name" value="Metallo-dependent phosphatases"/>
    <property type="match status" value="1"/>
</dbReference>
<dbReference type="Gene3D" id="3.60.21.10">
    <property type="match status" value="1"/>
</dbReference>
<dbReference type="RefSeq" id="WP_160972536.1">
    <property type="nucleotide sequence ID" value="NZ_WWEN01000002.1"/>
</dbReference>
<dbReference type="PIRSF" id="PIRSF000887">
    <property type="entry name" value="Pesterase_MJ0037"/>
    <property type="match status" value="1"/>
</dbReference>
<sequence length="221" mass="24201">MNTYSLTLSGVKLEALESGALYWPDQKLLCVSDLHLGKSERIVRQGGAFLPPHDTRETLGRLEKDLLRTAANSVICLGDSFDASASSRGISEPEFMWISRMQAGRRWVWIEGSHDPGPLAIGGTHLAELPLPPLHFRHIARRGASGEISGHFHPRARVDRGGQAVSLPCFLVDSDRIIMPAYGSQSGGLHSSHKVLTRLMRPEAQAILTGPKMQAIPMPRD</sequence>
<dbReference type="NCBIfam" id="TIGR04123">
    <property type="entry name" value="P_estr_lig_assc"/>
    <property type="match status" value="1"/>
</dbReference>
<dbReference type="InterPro" id="IPR024173">
    <property type="entry name" value="Pesterase_MJ0037-like"/>
</dbReference>
<dbReference type="EC" id="3.1.-.-" evidence="1"/>
<keyword evidence="1" id="KW-0255">Endonuclease</keyword>
<dbReference type="AlphaFoldDB" id="A0A6L8LGN7"/>